<dbReference type="AlphaFoldDB" id="A0A345BY14"/>
<dbReference type="KEGG" id="rue:DT065_07255"/>
<organism evidence="1 2">
    <name type="scientific">Salicibibacter kimchii</name>
    <dbReference type="NCBI Taxonomy" id="2099786"/>
    <lineage>
        <taxon>Bacteria</taxon>
        <taxon>Bacillati</taxon>
        <taxon>Bacillota</taxon>
        <taxon>Bacilli</taxon>
        <taxon>Bacillales</taxon>
        <taxon>Bacillaceae</taxon>
        <taxon>Salicibibacter</taxon>
    </lineage>
</organism>
<evidence type="ECO:0000313" key="1">
    <source>
        <dbReference type="EMBL" id="AXF55845.1"/>
    </source>
</evidence>
<dbReference type="Proteomes" id="UP000252100">
    <property type="component" value="Chromosome"/>
</dbReference>
<gene>
    <name evidence="1" type="ORF">DT065_07255</name>
</gene>
<proteinExistence type="predicted"/>
<protein>
    <submittedName>
        <fullName evidence="1">Uncharacterized protein</fullName>
    </submittedName>
</protein>
<reference evidence="1 2" key="1">
    <citation type="journal article" date="2018" name="J. Microbiol.">
        <title>Salicibibacter kimchii gen. nov., sp. nov., a moderately halophilic and alkalitolerant bacterium in the family Bacillaceae, isolated from kimchi.</title>
        <authorList>
            <person name="Jang J.Y."/>
            <person name="Oh Y.J."/>
            <person name="Lim S.K."/>
            <person name="Park H.K."/>
            <person name="Lee C."/>
            <person name="Kim J.Y."/>
            <person name="Lee M.A."/>
            <person name="Choi H.J."/>
        </authorList>
    </citation>
    <scope>NUCLEOTIDE SEQUENCE [LARGE SCALE GENOMIC DNA]</scope>
    <source>
        <strain evidence="1 2">NKC1-1</strain>
    </source>
</reference>
<name>A0A345BY14_9BACI</name>
<accession>A0A345BY14</accession>
<evidence type="ECO:0000313" key="2">
    <source>
        <dbReference type="Proteomes" id="UP000252100"/>
    </source>
</evidence>
<sequence>MAHWARDVRGRALVRTYYGLFVGKLSEVGPGSDSLCLHPGKIVRSTSRFGQFNTVFCKFVRAQNAWRPNLVEAGLFDRHEAALHLKKANGELPFAFTLFNF</sequence>
<keyword evidence="2" id="KW-1185">Reference proteome</keyword>
<dbReference type="EMBL" id="CP031092">
    <property type="protein sequence ID" value="AXF55845.1"/>
    <property type="molecule type" value="Genomic_DNA"/>
</dbReference>